<evidence type="ECO:0000313" key="12">
    <source>
        <dbReference type="EMBL" id="CAD7695941.1"/>
    </source>
</evidence>
<dbReference type="InterPro" id="IPR003010">
    <property type="entry name" value="C-N_Hydrolase"/>
</dbReference>
<keyword evidence="8 10" id="KW-0520">NAD</keyword>
<dbReference type="HAMAP" id="MF_02090">
    <property type="entry name" value="NadE_glutamine_dep"/>
    <property type="match status" value="1"/>
</dbReference>
<dbReference type="FunFam" id="3.60.110.10:FF:000003">
    <property type="entry name" value="Glutamine-dependent NAD(+) synthetase"/>
    <property type="match status" value="1"/>
</dbReference>
<dbReference type="CDD" id="cd00553">
    <property type="entry name" value="NAD_synthase"/>
    <property type="match status" value="1"/>
</dbReference>
<dbReference type="EC" id="6.3.5.1" evidence="3 10"/>
<evidence type="ECO:0000256" key="5">
    <source>
        <dbReference type="ARBA" id="ARBA00022598"/>
    </source>
</evidence>
<dbReference type="NCBIfam" id="TIGR00552">
    <property type="entry name" value="nadE"/>
    <property type="match status" value="1"/>
</dbReference>
<dbReference type="PROSITE" id="PS50263">
    <property type="entry name" value="CN_HYDROLASE"/>
    <property type="match status" value="1"/>
</dbReference>
<dbReference type="InterPro" id="IPR014445">
    <property type="entry name" value="Gln-dep_NAD_synthase"/>
</dbReference>
<dbReference type="CDD" id="cd07570">
    <property type="entry name" value="GAT_Gln-NAD-synth"/>
    <property type="match status" value="1"/>
</dbReference>
<dbReference type="Proteomes" id="UP000708148">
    <property type="component" value="Unassembled WGS sequence"/>
</dbReference>
<comment type="pathway">
    <text evidence="1 10">Cofactor biosynthesis; NAD(+) biosynthesis; NAD(+) from deamido-NAD(+) (L-Gln route): step 1/1.</text>
</comment>
<comment type="caution">
    <text evidence="12">The sequence shown here is derived from an EMBL/GenBank/DDBJ whole genome shotgun (WGS) entry which is preliminary data.</text>
</comment>
<dbReference type="PANTHER" id="PTHR23090:SF9">
    <property type="entry name" value="GLUTAMINE-DEPENDENT NAD(+) SYNTHETASE"/>
    <property type="match status" value="1"/>
</dbReference>
<dbReference type="Pfam" id="PF02540">
    <property type="entry name" value="NAD_synthase"/>
    <property type="match status" value="1"/>
</dbReference>
<evidence type="ECO:0000256" key="10">
    <source>
        <dbReference type="PIRNR" id="PIRNR006630"/>
    </source>
</evidence>
<dbReference type="SUPFAM" id="SSF52402">
    <property type="entry name" value="Adenine nucleotide alpha hydrolases-like"/>
    <property type="match status" value="1"/>
</dbReference>
<dbReference type="Gene3D" id="3.60.110.10">
    <property type="entry name" value="Carbon-nitrogen hydrolase"/>
    <property type="match status" value="1"/>
</dbReference>
<sequence>MDFKGNLDRVRRSIVEAKSMGATYRVGPELELPGYGCEDHFCELDTVEHAWECLRELLHEGYTDGIVCDIGMPVIHAGVRYNCRVFVYNQKIVFIQPKRELANDGNYREGRYFSAWQRPGEVDEHWLPLEISGLTDQKTCPFGDAILAFNDAIIASETCEELFTPNAPHIGLSLGGVEVISNGSGSHHQLRKLDTRLDLIMNATAKCGGVYLYSNQRGCDGGRLYYDGCACIAMNGKLLAQGSQFGLDDVEVITACVDLDEVVSMRCAVSSVRDQAARCKAPISIHVDFYLCNSHSKAIRTTQPIQPRIHAPEEELAYGPACWLWDYLRRSGASGYLLPLSGGADSSSTAAIVGCMCQMVVKAVGSGNLEVEEDARRIGQYGPGEPIDNARELAQRIFTTLYLGTVNSSEETRLRSKMLAEQIGSYHLQMRIDMLVEAVVRLFTMVTNKTPRFVTDGGTRAENLALQNIQARLRMVVSFLFAQLLPWVRGRSGFMLVLGSANVDEGLRGYLTKYDCSSADINPIGGISKQDIRRFLQWAAGNLGYPVLEQVEAAPPTAELEPLRDGQIAQTDEEDMGMTYEELSMFGRLRKISRCGPVSMFRQLLQQWSHAYPAAAIADKVKHFFTHYAMNRHKATTLTPSYHAENYSPDDNRFDHRQFLYNVRWPWQFSRIDDVLAEQPSPVEGSWDCRNGIGSVSES</sequence>
<evidence type="ECO:0000256" key="3">
    <source>
        <dbReference type="ARBA" id="ARBA00012743"/>
    </source>
</evidence>
<evidence type="ECO:0000256" key="2">
    <source>
        <dbReference type="ARBA" id="ARBA00007145"/>
    </source>
</evidence>
<dbReference type="InterPro" id="IPR036526">
    <property type="entry name" value="C-N_Hydrolase_sf"/>
</dbReference>
<evidence type="ECO:0000313" key="13">
    <source>
        <dbReference type="Proteomes" id="UP000708148"/>
    </source>
</evidence>
<dbReference type="InterPro" id="IPR014729">
    <property type="entry name" value="Rossmann-like_a/b/a_fold"/>
</dbReference>
<dbReference type="EMBL" id="CAJHUC010000409">
    <property type="protein sequence ID" value="CAD7695941.1"/>
    <property type="molecule type" value="Genomic_DNA"/>
</dbReference>
<dbReference type="GO" id="GO:0005524">
    <property type="term" value="F:ATP binding"/>
    <property type="evidence" value="ECO:0007669"/>
    <property type="project" value="UniProtKB-UniRule"/>
</dbReference>
<dbReference type="InterPro" id="IPR022310">
    <property type="entry name" value="NAD/GMP_synthase"/>
</dbReference>
<dbReference type="Pfam" id="PF00795">
    <property type="entry name" value="CN_hydrolase"/>
    <property type="match status" value="1"/>
</dbReference>
<evidence type="ECO:0000256" key="8">
    <source>
        <dbReference type="ARBA" id="ARBA00023027"/>
    </source>
</evidence>
<evidence type="ECO:0000256" key="4">
    <source>
        <dbReference type="ARBA" id="ARBA00017309"/>
    </source>
</evidence>
<dbReference type="PIRSF" id="PIRSF006630">
    <property type="entry name" value="NADS_GAT"/>
    <property type="match status" value="1"/>
</dbReference>
<dbReference type="GO" id="GO:0003952">
    <property type="term" value="F:NAD+ synthase (glutamine-hydrolyzing) activity"/>
    <property type="evidence" value="ECO:0007669"/>
    <property type="project" value="UniProtKB-UniRule"/>
</dbReference>
<protein>
    <recommendedName>
        <fullName evidence="4 10">Glutamine-dependent NAD(+) synthetase</fullName>
        <ecNumber evidence="3 10">6.3.5.1</ecNumber>
    </recommendedName>
    <alternativeName>
        <fullName evidence="10">NAD(+) synthase [glutamine-hydrolyzing]</fullName>
    </alternativeName>
</protein>
<dbReference type="GO" id="GO:0004359">
    <property type="term" value="F:glutaminase activity"/>
    <property type="evidence" value="ECO:0007669"/>
    <property type="project" value="InterPro"/>
</dbReference>
<evidence type="ECO:0000256" key="6">
    <source>
        <dbReference type="ARBA" id="ARBA00022741"/>
    </source>
</evidence>
<dbReference type="InterPro" id="IPR003694">
    <property type="entry name" value="NAD_synthase"/>
</dbReference>
<evidence type="ECO:0000256" key="1">
    <source>
        <dbReference type="ARBA" id="ARBA00005188"/>
    </source>
</evidence>
<evidence type="ECO:0000259" key="11">
    <source>
        <dbReference type="PROSITE" id="PS50263"/>
    </source>
</evidence>
<dbReference type="Gene3D" id="3.40.50.620">
    <property type="entry name" value="HUPs"/>
    <property type="match status" value="1"/>
</dbReference>
<keyword evidence="13" id="KW-1185">Reference proteome</keyword>
<feature type="domain" description="CN hydrolase" evidence="11">
    <location>
        <begin position="1"/>
        <end position="259"/>
    </location>
</feature>
<dbReference type="PANTHER" id="PTHR23090">
    <property type="entry name" value="NH 3 /GLUTAMINE-DEPENDENT NAD + SYNTHETASE"/>
    <property type="match status" value="1"/>
</dbReference>
<organism evidence="12 13">
    <name type="scientific">Ostreobium quekettii</name>
    <dbReference type="NCBI Taxonomy" id="121088"/>
    <lineage>
        <taxon>Eukaryota</taxon>
        <taxon>Viridiplantae</taxon>
        <taxon>Chlorophyta</taxon>
        <taxon>core chlorophytes</taxon>
        <taxon>Ulvophyceae</taxon>
        <taxon>TCBD clade</taxon>
        <taxon>Bryopsidales</taxon>
        <taxon>Ostreobineae</taxon>
        <taxon>Ostreobiaceae</taxon>
        <taxon>Ostreobium</taxon>
    </lineage>
</organism>
<comment type="similarity">
    <text evidence="2 10">In the C-terminal section; belongs to the NAD synthetase family.</text>
</comment>
<keyword evidence="7 10" id="KW-0067">ATP-binding</keyword>
<evidence type="ECO:0000256" key="9">
    <source>
        <dbReference type="ARBA" id="ARBA00052340"/>
    </source>
</evidence>
<keyword evidence="6 10" id="KW-0547">Nucleotide-binding</keyword>
<keyword evidence="5 10" id="KW-0436">Ligase</keyword>
<reference evidence="12" key="1">
    <citation type="submission" date="2020-12" db="EMBL/GenBank/DDBJ databases">
        <authorList>
            <person name="Iha C."/>
        </authorList>
    </citation>
    <scope>NUCLEOTIDE SEQUENCE</scope>
</reference>
<gene>
    <name evidence="12" type="ORF">OSTQU699_LOCUS1302</name>
</gene>
<dbReference type="SUPFAM" id="SSF56317">
    <property type="entry name" value="Carbon-nitrogen hydrolase"/>
    <property type="match status" value="1"/>
</dbReference>
<dbReference type="GO" id="GO:0005737">
    <property type="term" value="C:cytoplasm"/>
    <property type="evidence" value="ECO:0007669"/>
    <property type="project" value="InterPro"/>
</dbReference>
<comment type="catalytic activity">
    <reaction evidence="9 10">
        <text>deamido-NAD(+) + L-glutamine + ATP + H2O = L-glutamate + AMP + diphosphate + NAD(+) + H(+)</text>
        <dbReference type="Rhea" id="RHEA:24384"/>
        <dbReference type="ChEBI" id="CHEBI:15377"/>
        <dbReference type="ChEBI" id="CHEBI:15378"/>
        <dbReference type="ChEBI" id="CHEBI:29985"/>
        <dbReference type="ChEBI" id="CHEBI:30616"/>
        <dbReference type="ChEBI" id="CHEBI:33019"/>
        <dbReference type="ChEBI" id="CHEBI:57540"/>
        <dbReference type="ChEBI" id="CHEBI:58359"/>
        <dbReference type="ChEBI" id="CHEBI:58437"/>
        <dbReference type="ChEBI" id="CHEBI:456215"/>
        <dbReference type="EC" id="6.3.5.1"/>
    </reaction>
</comment>
<dbReference type="GO" id="GO:0009435">
    <property type="term" value="P:NAD+ biosynthetic process"/>
    <property type="evidence" value="ECO:0007669"/>
    <property type="project" value="UniProtKB-UniRule"/>
</dbReference>
<dbReference type="FunFam" id="3.40.50.620:FF:000036">
    <property type="entry name" value="Glutamine-dependent NAD(+) synthetase"/>
    <property type="match status" value="1"/>
</dbReference>
<evidence type="ECO:0000256" key="7">
    <source>
        <dbReference type="ARBA" id="ARBA00022840"/>
    </source>
</evidence>
<name>A0A8S1IQ45_9CHLO</name>
<accession>A0A8S1IQ45</accession>
<dbReference type="OrthoDB" id="2020662at2759"/>
<dbReference type="AlphaFoldDB" id="A0A8S1IQ45"/>
<proteinExistence type="inferred from homology"/>